<evidence type="ECO:0000313" key="2">
    <source>
        <dbReference type="EMBL" id="CAA9252152.1"/>
    </source>
</evidence>
<dbReference type="AlphaFoldDB" id="A0A6J4IJK6"/>
<organism evidence="2">
    <name type="scientific">uncultured Chloroflexia bacterium</name>
    <dbReference type="NCBI Taxonomy" id="1672391"/>
    <lineage>
        <taxon>Bacteria</taxon>
        <taxon>Bacillati</taxon>
        <taxon>Chloroflexota</taxon>
        <taxon>Chloroflexia</taxon>
        <taxon>environmental samples</taxon>
    </lineage>
</organism>
<name>A0A6J4IJK6_9CHLR</name>
<feature type="compositionally biased region" description="Basic residues" evidence="1">
    <location>
        <begin position="82"/>
        <end position="91"/>
    </location>
</feature>
<dbReference type="EMBL" id="CADCTR010000612">
    <property type="protein sequence ID" value="CAA9252152.1"/>
    <property type="molecule type" value="Genomic_DNA"/>
</dbReference>
<reference evidence="2" key="1">
    <citation type="submission" date="2020-02" db="EMBL/GenBank/DDBJ databases">
        <authorList>
            <person name="Meier V. D."/>
        </authorList>
    </citation>
    <scope>NUCLEOTIDE SEQUENCE</scope>
    <source>
        <strain evidence="2">AVDCRST_MAG93</strain>
    </source>
</reference>
<evidence type="ECO:0000256" key="1">
    <source>
        <dbReference type="SAM" id="MobiDB-lite"/>
    </source>
</evidence>
<gene>
    <name evidence="2" type="ORF">AVDCRST_MAG93-1809</name>
</gene>
<accession>A0A6J4IJK6</accession>
<sequence>MGLQTDVRASFLGAKLNPMLQVPLDHLVEREAALLSLLSDLLSHRLKDDKGAAIRCIINGSAPYAVVGPESCTRSDKQSGVNKRRKYRYAV</sequence>
<protein>
    <submittedName>
        <fullName evidence="2">Uncharacterized protein</fullName>
    </submittedName>
</protein>
<proteinExistence type="predicted"/>
<feature type="region of interest" description="Disordered" evidence="1">
    <location>
        <begin position="69"/>
        <end position="91"/>
    </location>
</feature>